<accession>A0ACA9P312</accession>
<gene>
    <name evidence="1" type="ORF">SPELUC_LOCUS10497</name>
</gene>
<organism evidence="1 2">
    <name type="scientific">Cetraspora pellucida</name>
    <dbReference type="NCBI Taxonomy" id="1433469"/>
    <lineage>
        <taxon>Eukaryota</taxon>
        <taxon>Fungi</taxon>
        <taxon>Fungi incertae sedis</taxon>
        <taxon>Mucoromycota</taxon>
        <taxon>Glomeromycotina</taxon>
        <taxon>Glomeromycetes</taxon>
        <taxon>Diversisporales</taxon>
        <taxon>Gigasporaceae</taxon>
        <taxon>Cetraspora</taxon>
    </lineage>
</organism>
<feature type="non-terminal residue" evidence="1">
    <location>
        <position position="1"/>
    </location>
</feature>
<dbReference type="Proteomes" id="UP000789366">
    <property type="component" value="Unassembled WGS sequence"/>
</dbReference>
<protein>
    <submittedName>
        <fullName evidence="1">11387_t:CDS:1</fullName>
    </submittedName>
</protein>
<proteinExistence type="predicted"/>
<sequence length="481" mass="55590">LPAETVNKAKSFIRRTGEQHGEAVAVRKYARKKADGQVTVSYEKHDMILLPSHYSYDRLLAAYNLMNPETLIKSRWTFRQLWRADSELTKIVIRKPSKDKCDECTVFKRALKENVSDINEDLDAQLMAHITDYREMRDAYENDIHVAKTCDRSSFRIFSFDFAQNLELPHDPQQPGKWYYLSLLKAHQFGLVDEGIDSHWHVIYTEGKALKGANEVASIIHLFLTSTAGNAKKIRLWADNCGGQNKNTCLLWYFLWACHTQIFQEIEYRFQIKGHTRNSVDRGFGLTKREYTRSEVWCIDQLLDVIDRSANNNIPINLEDQIGPFRDWTSALSTLYRRPPAIQKYHIFQFSHERPGIMRAKVRIDDPWDEFQLLKRNVNVIALNPQELQPKGLPEEKQVELWEKIRPYCPVAFRDELCPKPQNDLFERAGDVEHKTLPAAEATETETSGIASNSSLPGETSKRGRSASASKLDRSKSKKKK</sequence>
<name>A0ACA9P312_9GLOM</name>
<comment type="caution">
    <text evidence="1">The sequence shown here is derived from an EMBL/GenBank/DDBJ whole genome shotgun (WGS) entry which is preliminary data.</text>
</comment>
<reference evidence="1" key="1">
    <citation type="submission" date="2021-06" db="EMBL/GenBank/DDBJ databases">
        <authorList>
            <person name="Kallberg Y."/>
            <person name="Tangrot J."/>
            <person name="Rosling A."/>
        </authorList>
    </citation>
    <scope>NUCLEOTIDE SEQUENCE</scope>
    <source>
        <strain evidence="1">28 12/20/2015</strain>
    </source>
</reference>
<dbReference type="EMBL" id="CAJVPW010019726">
    <property type="protein sequence ID" value="CAG8686771.1"/>
    <property type="molecule type" value="Genomic_DNA"/>
</dbReference>
<feature type="non-terminal residue" evidence="1">
    <location>
        <position position="481"/>
    </location>
</feature>
<evidence type="ECO:0000313" key="1">
    <source>
        <dbReference type="EMBL" id="CAG8686771.1"/>
    </source>
</evidence>
<keyword evidence="2" id="KW-1185">Reference proteome</keyword>
<evidence type="ECO:0000313" key="2">
    <source>
        <dbReference type="Proteomes" id="UP000789366"/>
    </source>
</evidence>